<reference evidence="1 2" key="1">
    <citation type="submission" date="2020-08" db="EMBL/GenBank/DDBJ databases">
        <title>Genomic Encyclopedia of Type Strains, Phase III (KMG-III): the genomes of soil and plant-associated and newly described type strains.</title>
        <authorList>
            <person name="Whitman W."/>
        </authorList>
    </citation>
    <scope>NUCLEOTIDE SEQUENCE [LARGE SCALE GENOMIC DNA]</scope>
    <source>
        <strain evidence="1 2">CECT 8799</strain>
    </source>
</reference>
<organism evidence="1 2">
    <name type="scientific">Microbulbifer rhizosphaerae</name>
    <dbReference type="NCBI Taxonomy" id="1562603"/>
    <lineage>
        <taxon>Bacteria</taxon>
        <taxon>Pseudomonadati</taxon>
        <taxon>Pseudomonadota</taxon>
        <taxon>Gammaproteobacteria</taxon>
        <taxon>Cellvibrionales</taxon>
        <taxon>Microbulbiferaceae</taxon>
        <taxon>Microbulbifer</taxon>
    </lineage>
</organism>
<proteinExistence type="predicted"/>
<name>A0A7W4WBM2_9GAMM</name>
<evidence type="ECO:0000313" key="1">
    <source>
        <dbReference type="EMBL" id="MBB3061291.1"/>
    </source>
</evidence>
<sequence length="31" mass="3654">MIEQNKVAVMSKEKRKYGVVYLMRKIDLLIG</sequence>
<protein>
    <submittedName>
        <fullName evidence="1">Uncharacterized protein</fullName>
    </submittedName>
</protein>
<evidence type="ECO:0000313" key="2">
    <source>
        <dbReference type="Proteomes" id="UP000535937"/>
    </source>
</evidence>
<dbReference type="AlphaFoldDB" id="A0A7W4WBM2"/>
<comment type="caution">
    <text evidence="1">The sequence shown here is derived from an EMBL/GenBank/DDBJ whole genome shotgun (WGS) entry which is preliminary data.</text>
</comment>
<dbReference type="EMBL" id="JACHWZ010000009">
    <property type="protein sequence ID" value="MBB3061291.1"/>
    <property type="molecule type" value="Genomic_DNA"/>
</dbReference>
<dbReference type="Proteomes" id="UP000535937">
    <property type="component" value="Unassembled WGS sequence"/>
</dbReference>
<accession>A0A7W4WBM2</accession>
<gene>
    <name evidence="1" type="ORF">FHS09_002124</name>
</gene>
<keyword evidence="2" id="KW-1185">Reference proteome</keyword>